<protein>
    <submittedName>
        <fullName evidence="3">SRPBCC domain-containing protein</fullName>
    </submittedName>
</protein>
<dbReference type="Pfam" id="PF08327">
    <property type="entry name" value="AHSA1"/>
    <property type="match status" value="1"/>
</dbReference>
<evidence type="ECO:0000259" key="2">
    <source>
        <dbReference type="Pfam" id="PF08327"/>
    </source>
</evidence>
<dbReference type="InterPro" id="IPR023393">
    <property type="entry name" value="START-like_dom_sf"/>
</dbReference>
<evidence type="ECO:0000313" key="3">
    <source>
        <dbReference type="EMBL" id="MCT7376163.1"/>
    </source>
</evidence>
<evidence type="ECO:0000313" key="4">
    <source>
        <dbReference type="Proteomes" id="UP001320831"/>
    </source>
</evidence>
<name>A0ABT2LNQ0_9HYPH</name>
<comment type="similarity">
    <text evidence="1">Belongs to the AHA1 family.</text>
</comment>
<dbReference type="RefSeq" id="WP_260903814.1">
    <property type="nucleotide sequence ID" value="NZ_JAOCZP010000004.1"/>
</dbReference>
<reference evidence="3 4" key="1">
    <citation type="submission" date="2022-09" db="EMBL/GenBank/DDBJ databases">
        <title>Chelativorans salina sp. nov., a novel slightly halophilic bacterium isolated from a saline lake sediment enrichment.</title>
        <authorList>
            <person name="Gao L."/>
            <person name="Fang B.-Z."/>
            <person name="Li W.-J."/>
        </authorList>
    </citation>
    <scope>NUCLEOTIDE SEQUENCE [LARGE SCALE GENOMIC DNA]</scope>
    <source>
        <strain evidence="3 4">EGI FJ00035</strain>
    </source>
</reference>
<accession>A0ABT2LNQ0</accession>
<organism evidence="3 4">
    <name type="scientific">Chelativorans salis</name>
    <dbReference type="NCBI Taxonomy" id="2978478"/>
    <lineage>
        <taxon>Bacteria</taxon>
        <taxon>Pseudomonadati</taxon>
        <taxon>Pseudomonadota</taxon>
        <taxon>Alphaproteobacteria</taxon>
        <taxon>Hyphomicrobiales</taxon>
        <taxon>Phyllobacteriaceae</taxon>
        <taxon>Chelativorans</taxon>
    </lineage>
</organism>
<proteinExistence type="inferred from homology"/>
<dbReference type="Gene3D" id="3.30.530.20">
    <property type="match status" value="1"/>
</dbReference>
<dbReference type="SUPFAM" id="SSF55961">
    <property type="entry name" value="Bet v1-like"/>
    <property type="match status" value="1"/>
</dbReference>
<sequence length="130" mass="14628">MRVEVTGDRIEITLALAMPREETWRLLTEARHIRAWWGGHASLDARLGGPLREVWSNGNREVVTAGVVTRFDPQRTLAMSWADDDWPGETQVTFTVADRDGATEMTLVHSGWAIHPPERRSTLMEAHAQG</sequence>
<comment type="caution">
    <text evidence="3">The sequence shown here is derived from an EMBL/GenBank/DDBJ whole genome shotgun (WGS) entry which is preliminary data.</text>
</comment>
<dbReference type="EMBL" id="JAOCZP010000004">
    <property type="protein sequence ID" value="MCT7376163.1"/>
    <property type="molecule type" value="Genomic_DNA"/>
</dbReference>
<dbReference type="CDD" id="cd07814">
    <property type="entry name" value="SRPBCC_CalC_Aha1-like"/>
    <property type="match status" value="1"/>
</dbReference>
<evidence type="ECO:0000256" key="1">
    <source>
        <dbReference type="ARBA" id="ARBA00006817"/>
    </source>
</evidence>
<keyword evidence="4" id="KW-1185">Reference proteome</keyword>
<gene>
    <name evidence="3" type="ORF">N5A92_14085</name>
</gene>
<feature type="domain" description="Activator of Hsp90 ATPase homologue 1/2-like C-terminal" evidence="2">
    <location>
        <begin position="18"/>
        <end position="120"/>
    </location>
</feature>
<dbReference type="Proteomes" id="UP001320831">
    <property type="component" value="Unassembled WGS sequence"/>
</dbReference>
<dbReference type="InterPro" id="IPR013538">
    <property type="entry name" value="ASHA1/2-like_C"/>
</dbReference>